<evidence type="ECO:0000313" key="3">
    <source>
        <dbReference type="Proteomes" id="UP000215134"/>
    </source>
</evidence>
<keyword evidence="3" id="KW-1185">Reference proteome</keyword>
<accession>A0A240BIY9</accession>
<sequence>MKKLLCVFMLTFPALAHAGQVEIQQDCMSHARAFHIIANTAAGFYPNKEMSEQQLLPYAPETNPPEAGKRFAQSVIDRVYKDKNFRRLFRDTGDVDFIMPYYRNCLEEPENYLSDYNSVK</sequence>
<organism evidence="2 3">
    <name type="scientific">Serratia ficaria</name>
    <dbReference type="NCBI Taxonomy" id="61651"/>
    <lineage>
        <taxon>Bacteria</taxon>
        <taxon>Pseudomonadati</taxon>
        <taxon>Pseudomonadota</taxon>
        <taxon>Gammaproteobacteria</taxon>
        <taxon>Enterobacterales</taxon>
        <taxon>Yersiniaceae</taxon>
        <taxon>Serratia</taxon>
    </lineage>
</organism>
<dbReference type="EMBL" id="LT906479">
    <property type="protein sequence ID" value="SNV95382.1"/>
    <property type="molecule type" value="Genomic_DNA"/>
</dbReference>
<dbReference type="RefSeq" id="WP_095096172.1">
    <property type="nucleotide sequence ID" value="NZ_CAMIQD010000001.1"/>
</dbReference>
<protein>
    <submittedName>
        <fullName evidence="2">Uncharacterized protein</fullName>
    </submittedName>
</protein>
<evidence type="ECO:0000313" key="2">
    <source>
        <dbReference type="EMBL" id="SNV95382.1"/>
    </source>
</evidence>
<name>A0A240BIY9_SERFI</name>
<dbReference type="Proteomes" id="UP000215134">
    <property type="component" value="Chromosome 1"/>
</dbReference>
<reference evidence="2 3" key="1">
    <citation type="submission" date="2017-06" db="EMBL/GenBank/DDBJ databases">
        <authorList>
            <consortium name="Pathogen Informatics"/>
        </authorList>
    </citation>
    <scope>NUCLEOTIDE SEQUENCE [LARGE SCALE GENOMIC DNA]</scope>
    <source>
        <strain evidence="2 3">NCTC12148</strain>
    </source>
</reference>
<evidence type="ECO:0000256" key="1">
    <source>
        <dbReference type="SAM" id="SignalP"/>
    </source>
</evidence>
<keyword evidence="1" id="KW-0732">Signal</keyword>
<dbReference type="AlphaFoldDB" id="A0A240BIY9"/>
<feature type="signal peptide" evidence="1">
    <location>
        <begin position="1"/>
        <end position="18"/>
    </location>
</feature>
<proteinExistence type="predicted"/>
<dbReference type="OrthoDB" id="9964555at2"/>
<dbReference type="KEGG" id="sfj:SAMEA4384070_1218"/>
<dbReference type="GeneID" id="75026391"/>
<feature type="chain" id="PRO_5012489682" evidence="1">
    <location>
        <begin position="19"/>
        <end position="120"/>
    </location>
</feature>
<gene>
    <name evidence="2" type="ORF">SAMEA4384070_01218</name>
</gene>